<dbReference type="SUPFAM" id="SSF52540">
    <property type="entry name" value="P-loop containing nucleoside triphosphate hydrolases"/>
    <property type="match status" value="1"/>
</dbReference>
<dbReference type="InterPro" id="IPR045076">
    <property type="entry name" value="MutS"/>
</dbReference>
<dbReference type="GO" id="GO:0140664">
    <property type="term" value="F:ATP-dependent DNA damage sensor activity"/>
    <property type="evidence" value="ECO:0007669"/>
    <property type="project" value="InterPro"/>
</dbReference>
<evidence type="ECO:0000256" key="1">
    <source>
        <dbReference type="ARBA" id="ARBA00006271"/>
    </source>
</evidence>
<keyword evidence="5" id="KW-0812">Transmembrane</keyword>
<comment type="similarity">
    <text evidence="1">Belongs to the DNA mismatch repair MutS family.</text>
</comment>
<keyword evidence="3" id="KW-0067">ATP-binding</keyword>
<organism evidence="7 8">
    <name type="scientific">Equus caballus</name>
    <name type="common">Horse</name>
    <dbReference type="NCBI Taxonomy" id="9796"/>
    <lineage>
        <taxon>Eukaryota</taxon>
        <taxon>Metazoa</taxon>
        <taxon>Chordata</taxon>
        <taxon>Craniata</taxon>
        <taxon>Vertebrata</taxon>
        <taxon>Euteleostomi</taxon>
        <taxon>Mammalia</taxon>
        <taxon>Eutheria</taxon>
        <taxon>Laurasiatheria</taxon>
        <taxon>Perissodactyla</taxon>
        <taxon>Equidae</taxon>
        <taxon>Equus</taxon>
    </lineage>
</organism>
<keyword evidence="4" id="KW-0238">DNA-binding</keyword>
<dbReference type="InterPro" id="IPR036187">
    <property type="entry name" value="DNA_mismatch_repair_MutS_sf"/>
</dbReference>
<dbReference type="InterPro" id="IPR027417">
    <property type="entry name" value="P-loop_NTPase"/>
</dbReference>
<feature type="transmembrane region" description="Helical" evidence="5">
    <location>
        <begin position="47"/>
        <end position="67"/>
    </location>
</feature>
<reference evidence="7" key="3">
    <citation type="submission" date="2025-09" db="UniProtKB">
        <authorList>
            <consortium name="Ensembl"/>
        </authorList>
    </citation>
    <scope>IDENTIFICATION</scope>
    <source>
        <strain evidence="7">Thoroughbred</strain>
    </source>
</reference>
<dbReference type="GO" id="GO:0005524">
    <property type="term" value="F:ATP binding"/>
    <property type="evidence" value="ECO:0007669"/>
    <property type="project" value="UniProtKB-KW"/>
</dbReference>
<dbReference type="GO" id="GO:0030983">
    <property type="term" value="F:mismatched DNA binding"/>
    <property type="evidence" value="ECO:0007669"/>
    <property type="project" value="InterPro"/>
</dbReference>
<evidence type="ECO:0000313" key="7">
    <source>
        <dbReference type="Ensembl" id="ENSECAP00000056228.1"/>
    </source>
</evidence>
<dbReference type="PROSITE" id="PS00486">
    <property type="entry name" value="DNA_MISMATCH_REPAIR_2"/>
    <property type="match status" value="1"/>
</dbReference>
<keyword evidence="8" id="KW-1185">Reference proteome</keyword>
<dbReference type="SUPFAM" id="SSF48334">
    <property type="entry name" value="DNA repair protein MutS, domain III"/>
    <property type="match status" value="1"/>
</dbReference>
<evidence type="ECO:0000313" key="8">
    <source>
        <dbReference type="Proteomes" id="UP000002281"/>
    </source>
</evidence>
<reference evidence="7" key="2">
    <citation type="submission" date="2025-08" db="UniProtKB">
        <authorList>
            <consortium name="Ensembl"/>
        </authorList>
    </citation>
    <scope>IDENTIFICATION</scope>
    <source>
        <strain evidence="7">Thoroughbred</strain>
    </source>
</reference>
<dbReference type="GO" id="GO:0006298">
    <property type="term" value="P:mismatch repair"/>
    <property type="evidence" value="ECO:0007669"/>
    <property type="project" value="InterPro"/>
</dbReference>
<dbReference type="Gene3D" id="3.40.50.300">
    <property type="entry name" value="P-loop containing nucleotide triphosphate hydrolases"/>
    <property type="match status" value="1"/>
</dbReference>
<dbReference type="AlphaFoldDB" id="A0A9L0R1C6"/>
<dbReference type="Ensembl" id="ENSECAT00000082174.1">
    <property type="protein sequence ID" value="ENSECAP00000056228.1"/>
    <property type="gene ID" value="ENSECAG00000020118.4"/>
</dbReference>
<dbReference type="PANTHER" id="PTHR11361">
    <property type="entry name" value="DNA MISMATCH REPAIR PROTEIN MUTS FAMILY MEMBER"/>
    <property type="match status" value="1"/>
</dbReference>
<evidence type="ECO:0000256" key="5">
    <source>
        <dbReference type="SAM" id="Phobius"/>
    </source>
</evidence>
<gene>
    <name evidence="7" type="primary">MSH5</name>
</gene>
<dbReference type="FunFam" id="3.40.50.300:FF:000820">
    <property type="entry name" value="MutS homolog 5 (E. coli)"/>
    <property type="match status" value="1"/>
</dbReference>
<dbReference type="CDD" id="cd03281">
    <property type="entry name" value="ABC_MSH5_euk"/>
    <property type="match status" value="1"/>
</dbReference>
<dbReference type="Pfam" id="PF00488">
    <property type="entry name" value="MutS_V"/>
    <property type="match status" value="1"/>
</dbReference>
<proteinExistence type="inferred from homology"/>
<protein>
    <submittedName>
        <fullName evidence="7">MutS homolog 5</fullName>
    </submittedName>
</protein>
<sequence>MSYRLGLSTQSNPQLEQLSQVTHLHSRKLTLNDSHPFSLILSCPNTVIALLLIYFSAFHILLSFSFLCTNPSLGSIKAPMTLFLNLLGVFPSSLDCELIWDRDHILVVFEASLFSAVPGTECCFLSHCFFLAFEVFCLCYCVFPCWSLFSVHPCALTSAWPRCGPPSSVFLQTVYSALGLRDACRSLPQSIQLFQDISQEFSDDLHHIASLIGKVVDFEGSLAENRFTVLPNIDPEIDEKKRRLMGLPSFLTEVARKELENLDSRIPSCSVIYIPLIGFLLSIPRLPSMVEASDFEIEGLDFMIVSASLFPGPPAGLFVSLSLSPGADPQLPPSTTPRPRDPVDVPAAVSGAGAGNSLDPGVGPCLPPGCPVGSCQCCPGLWLFKALLLPPTPWGTNPEWQVRKEAGGGIDTRGLKAPSSGGFIHLDPQAMCVRHLSTHCRHPLMELCARTFVPNSAECGGDKGRVKVITGPNSSGKSIYLKQVGLITFMALVGSFVPAEEAEIGAVDAIFTRIHSCESISLGLSTFMIDLNQVAKAVNNATEQSLVLIDEFGKGTNTVDGLALLAAVLRHWLALGPTCPHIFVATNFLSLVQLQLLPQGPLVQYLTMETCEDGNDLVFFYQVCEGVANASHASHTAAQAGLPDKLIARGKEVSDLIRSGKSIKPVKELLKEKQMENCQILVDKFLKLDLEDPNLDLDIFMSQEVLPAATTIL</sequence>
<dbReference type="GeneTree" id="ENSGT00550000074977"/>
<evidence type="ECO:0000256" key="2">
    <source>
        <dbReference type="ARBA" id="ARBA00022741"/>
    </source>
</evidence>
<dbReference type="InterPro" id="IPR000432">
    <property type="entry name" value="DNA_mismatch_repair_MutS_C"/>
</dbReference>
<keyword evidence="2" id="KW-0547">Nucleotide-binding</keyword>
<accession>A0A9L0R1C6</accession>
<dbReference type="SMART" id="SM00534">
    <property type="entry name" value="MUTSac"/>
    <property type="match status" value="1"/>
</dbReference>
<keyword evidence="5" id="KW-1133">Transmembrane helix</keyword>
<name>A0A9L0R1C6_HORSE</name>
<evidence type="ECO:0000256" key="3">
    <source>
        <dbReference type="ARBA" id="ARBA00022840"/>
    </source>
</evidence>
<feature type="domain" description="DNA mismatch repair proteins mutS family" evidence="6">
    <location>
        <begin position="545"/>
        <end position="561"/>
    </location>
</feature>
<reference evidence="7 8" key="1">
    <citation type="journal article" date="2009" name="Science">
        <title>Genome sequence, comparative analysis, and population genetics of the domestic horse.</title>
        <authorList>
            <consortium name="Broad Institute Genome Sequencing Platform"/>
            <consortium name="Broad Institute Whole Genome Assembly Team"/>
            <person name="Wade C.M."/>
            <person name="Giulotto E."/>
            <person name="Sigurdsson S."/>
            <person name="Zoli M."/>
            <person name="Gnerre S."/>
            <person name="Imsland F."/>
            <person name="Lear T.L."/>
            <person name="Adelson D.L."/>
            <person name="Bailey E."/>
            <person name="Bellone R.R."/>
            <person name="Bloecker H."/>
            <person name="Distl O."/>
            <person name="Edgar R.C."/>
            <person name="Garber M."/>
            <person name="Leeb T."/>
            <person name="Mauceli E."/>
            <person name="MacLeod J.N."/>
            <person name="Penedo M.C.T."/>
            <person name="Raison J.M."/>
            <person name="Sharpe T."/>
            <person name="Vogel J."/>
            <person name="Andersson L."/>
            <person name="Antczak D.F."/>
            <person name="Biagi T."/>
            <person name="Binns M.M."/>
            <person name="Chowdhary B.P."/>
            <person name="Coleman S.J."/>
            <person name="Della Valle G."/>
            <person name="Fryc S."/>
            <person name="Guerin G."/>
            <person name="Hasegawa T."/>
            <person name="Hill E.W."/>
            <person name="Jurka J."/>
            <person name="Kiialainen A."/>
            <person name="Lindgren G."/>
            <person name="Liu J."/>
            <person name="Magnani E."/>
            <person name="Mickelson J.R."/>
            <person name="Murray J."/>
            <person name="Nergadze S.G."/>
            <person name="Onofrio R."/>
            <person name="Pedroni S."/>
            <person name="Piras M.F."/>
            <person name="Raudsepp T."/>
            <person name="Rocchi M."/>
            <person name="Roeed K.H."/>
            <person name="Ryder O.A."/>
            <person name="Searle S."/>
            <person name="Skow L."/>
            <person name="Swinburne J.E."/>
            <person name="Syvaenen A.C."/>
            <person name="Tozaki T."/>
            <person name="Valberg S.J."/>
            <person name="Vaudin M."/>
            <person name="White J.R."/>
            <person name="Zody M.C."/>
            <person name="Lander E.S."/>
            <person name="Lindblad-Toh K."/>
        </authorList>
    </citation>
    <scope>NUCLEOTIDE SEQUENCE [LARGE SCALE GENOMIC DNA]</scope>
    <source>
        <strain evidence="7 8">Thoroughbred</strain>
    </source>
</reference>
<dbReference type="Proteomes" id="UP000002281">
    <property type="component" value="Chromosome 20"/>
</dbReference>
<dbReference type="Pfam" id="PF05190">
    <property type="entry name" value="MutS_IV"/>
    <property type="match status" value="1"/>
</dbReference>
<dbReference type="PANTHER" id="PTHR11361:SF20">
    <property type="entry name" value="MUTS PROTEIN HOMOLOG 5"/>
    <property type="match status" value="1"/>
</dbReference>
<dbReference type="InterPro" id="IPR007861">
    <property type="entry name" value="DNA_mismatch_repair_MutS_clamp"/>
</dbReference>
<evidence type="ECO:0000259" key="6">
    <source>
        <dbReference type="PROSITE" id="PS00486"/>
    </source>
</evidence>
<evidence type="ECO:0000256" key="4">
    <source>
        <dbReference type="ARBA" id="ARBA00023125"/>
    </source>
</evidence>
<keyword evidence="5" id="KW-0472">Membrane</keyword>